<dbReference type="Proteomes" id="UP001596547">
    <property type="component" value="Unassembled WGS sequence"/>
</dbReference>
<evidence type="ECO:0000256" key="1">
    <source>
        <dbReference type="SAM" id="MobiDB-lite"/>
    </source>
</evidence>
<proteinExistence type="predicted"/>
<dbReference type="GeneID" id="79316426"/>
<comment type="caution">
    <text evidence="2">The sequence shown here is derived from an EMBL/GenBank/DDBJ whole genome shotgun (WGS) entry which is preliminary data.</text>
</comment>
<feature type="region of interest" description="Disordered" evidence="1">
    <location>
        <begin position="173"/>
        <end position="198"/>
    </location>
</feature>
<sequence>MNEKTAELRDIFIDVTDGDTVTEKQEAARGSLTEDEDRIDDRIDAIIARMREQFPFETDLSTDELGRIVRGFFDGESDARLADDVGVGRETLVRARHDLHLLRERELDAPFELPRLRELVDEEHTVAEIADELGVPEETVREYRTVAETRIEMRSVNDRFRSEFEELLTDADLAGHTEEVQEDGLEEATDGMETDVSF</sequence>
<dbReference type="AlphaFoldDB" id="A0ABD6A8K3"/>
<evidence type="ECO:0000313" key="3">
    <source>
        <dbReference type="Proteomes" id="UP001596547"/>
    </source>
</evidence>
<feature type="compositionally biased region" description="Acidic residues" evidence="1">
    <location>
        <begin position="180"/>
        <end position="198"/>
    </location>
</feature>
<reference evidence="2 3" key="1">
    <citation type="journal article" date="2019" name="Int. J. Syst. Evol. Microbiol.">
        <title>The Global Catalogue of Microorganisms (GCM) 10K type strain sequencing project: providing services to taxonomists for standard genome sequencing and annotation.</title>
        <authorList>
            <consortium name="The Broad Institute Genomics Platform"/>
            <consortium name="The Broad Institute Genome Sequencing Center for Infectious Disease"/>
            <person name="Wu L."/>
            <person name="Ma J."/>
        </authorList>
    </citation>
    <scope>NUCLEOTIDE SEQUENCE [LARGE SCALE GENOMIC DNA]</scope>
    <source>
        <strain evidence="2 3">PSR21</strain>
    </source>
</reference>
<gene>
    <name evidence="2" type="ORF">ACFQPE_08950</name>
</gene>
<keyword evidence="3" id="KW-1185">Reference proteome</keyword>
<organism evidence="2 3">
    <name type="scientific">Halomarina halobia</name>
    <dbReference type="NCBI Taxonomy" id="3033386"/>
    <lineage>
        <taxon>Archaea</taxon>
        <taxon>Methanobacteriati</taxon>
        <taxon>Methanobacteriota</taxon>
        <taxon>Stenosarchaea group</taxon>
        <taxon>Halobacteria</taxon>
        <taxon>Halobacteriales</taxon>
        <taxon>Natronomonadaceae</taxon>
        <taxon>Halomarina</taxon>
    </lineage>
</organism>
<protein>
    <submittedName>
        <fullName evidence="2">Conditioned medium-induced protein 4</fullName>
    </submittedName>
</protein>
<accession>A0ABD6A8K3</accession>
<dbReference type="RefSeq" id="WP_276303820.1">
    <property type="nucleotide sequence ID" value="NZ_CP119992.1"/>
</dbReference>
<evidence type="ECO:0000313" key="2">
    <source>
        <dbReference type="EMBL" id="MFC7316921.1"/>
    </source>
</evidence>
<name>A0ABD6A8K3_9EURY</name>
<dbReference type="EMBL" id="JBHTBF010000002">
    <property type="protein sequence ID" value="MFC7316921.1"/>
    <property type="molecule type" value="Genomic_DNA"/>
</dbReference>